<dbReference type="GO" id="GO:0006400">
    <property type="term" value="P:tRNA modification"/>
    <property type="evidence" value="ECO:0007669"/>
    <property type="project" value="InterPro"/>
</dbReference>
<dbReference type="SUPFAM" id="SSF51713">
    <property type="entry name" value="tRNA-guanine transglycosylase"/>
    <property type="match status" value="1"/>
</dbReference>
<sequence length="357" mass="40013">MILYHSGVGGSKVIFEHELLPEIDMPTDDAATLLLRGRHRLVSFARYVEGQHSESDIAKLAQMHEGIALDSGAYSVAQGTLDIDINQYSEFLKRHEHHFDFVANLDVLPIGGVEDSAERSAENQRALEKLGHKPLPCFHVSEPWGALEDMVESYEHLALGGLAGLGTAKQTLTDWLDDAFERIPQAHRVHGFGIGNEDMIRHYPWHSVDSTVWLAAARYGKWPPFQSGVYSLTSRTLVWLEYLEAISLSCGEDYERAKGHHDTLFSGFRVDRKRKKNESTLGPVEQAWPQRSQPVESFKTTRYDVLLLGYAPRADSDAREPLSGYASEHAARLMGISLETFMDLTPRATLLQTMPNA</sequence>
<name>A0A0F9H2D4_9ZZZZ</name>
<protein>
    <recommendedName>
        <fullName evidence="2">tRNA-guanine(15) transglycosylase-like domain-containing protein</fullName>
    </recommendedName>
</protein>
<organism evidence="1">
    <name type="scientific">marine sediment metagenome</name>
    <dbReference type="NCBI Taxonomy" id="412755"/>
    <lineage>
        <taxon>unclassified sequences</taxon>
        <taxon>metagenomes</taxon>
        <taxon>ecological metagenomes</taxon>
    </lineage>
</organism>
<evidence type="ECO:0000313" key="1">
    <source>
        <dbReference type="EMBL" id="KKL97146.1"/>
    </source>
</evidence>
<accession>A0A0F9H2D4</accession>
<dbReference type="InterPro" id="IPR036511">
    <property type="entry name" value="TGT-like_sf"/>
</dbReference>
<comment type="caution">
    <text evidence="1">The sequence shown here is derived from an EMBL/GenBank/DDBJ whole genome shotgun (WGS) entry which is preliminary data.</text>
</comment>
<gene>
    <name evidence="1" type="ORF">LCGC14_1837430</name>
</gene>
<dbReference type="EMBL" id="LAZR01018238">
    <property type="protein sequence ID" value="KKL97146.1"/>
    <property type="molecule type" value="Genomic_DNA"/>
</dbReference>
<reference evidence="1" key="1">
    <citation type="journal article" date="2015" name="Nature">
        <title>Complex archaea that bridge the gap between prokaryotes and eukaryotes.</title>
        <authorList>
            <person name="Spang A."/>
            <person name="Saw J.H."/>
            <person name="Jorgensen S.L."/>
            <person name="Zaremba-Niedzwiedzka K."/>
            <person name="Martijn J."/>
            <person name="Lind A.E."/>
            <person name="van Eijk R."/>
            <person name="Schleper C."/>
            <person name="Guy L."/>
            <person name="Ettema T.J."/>
        </authorList>
    </citation>
    <scope>NUCLEOTIDE SEQUENCE</scope>
</reference>
<evidence type="ECO:0008006" key="2">
    <source>
        <dbReference type="Google" id="ProtNLM"/>
    </source>
</evidence>
<dbReference type="AlphaFoldDB" id="A0A0F9H2D4"/>
<proteinExistence type="predicted"/>
<feature type="non-terminal residue" evidence="1">
    <location>
        <position position="357"/>
    </location>
</feature>
<dbReference type="Gene3D" id="3.20.20.105">
    <property type="entry name" value="Queuine tRNA-ribosyltransferase-like"/>
    <property type="match status" value="1"/>
</dbReference>